<dbReference type="PANTHER" id="PTHR23014">
    <property type="entry name" value="F-BOX A PROTEIN"/>
    <property type="match status" value="1"/>
</dbReference>
<evidence type="ECO:0000259" key="1">
    <source>
        <dbReference type="PROSITE" id="PS50181"/>
    </source>
</evidence>
<dbReference type="SUPFAM" id="SSF81383">
    <property type="entry name" value="F-box domain"/>
    <property type="match status" value="1"/>
</dbReference>
<dbReference type="Proteomes" id="UP000230233">
    <property type="component" value="Chromosome V"/>
</dbReference>
<dbReference type="CDD" id="cd22150">
    <property type="entry name" value="F-box_CeFBXA-like"/>
    <property type="match status" value="1"/>
</dbReference>
<accession>A0A2G5TNK8</accession>
<proteinExistence type="predicted"/>
<sequence length="320" mass="38118">MMSTFKFLTKFWVCFSKSKINVINLPENATKKVLEYLDFQSILILRKTCKYFRNFIDDFQPDFHLFSIEISVNFKEISLKIFSNNFEHWKKNYVEYNRNSNGGYSVVWFKRNEEKHKIMDSGDFVTAFLEDLKIIFQHQKSVLNSFSVCFEEEDNVAIKEELKRIFQNKNHFLKSGKLRMIVKDQNDVLPVLEKIDPHELKFIEIHRIGTYEEDPLLLVDHLGEMDQWKNAKDLRIEGFCISNYFDHISHFKHVKFSLETITLELISGLKDGLQKCPTQTRYTFYFQQIEKEKEVLKFIGIPYSETICTLNMIKKTLADF</sequence>
<organism evidence="2 3">
    <name type="scientific">Caenorhabditis nigoni</name>
    <dbReference type="NCBI Taxonomy" id="1611254"/>
    <lineage>
        <taxon>Eukaryota</taxon>
        <taxon>Metazoa</taxon>
        <taxon>Ecdysozoa</taxon>
        <taxon>Nematoda</taxon>
        <taxon>Chromadorea</taxon>
        <taxon>Rhabditida</taxon>
        <taxon>Rhabditina</taxon>
        <taxon>Rhabditomorpha</taxon>
        <taxon>Rhabditoidea</taxon>
        <taxon>Rhabditidae</taxon>
        <taxon>Peloderinae</taxon>
        <taxon>Caenorhabditis</taxon>
    </lineage>
</organism>
<protein>
    <recommendedName>
        <fullName evidence="1">F-box domain-containing protein</fullName>
    </recommendedName>
</protein>
<dbReference type="PANTHER" id="PTHR23014:SF1">
    <property type="entry name" value="DUF38 DOMAIN-CONTAINING PROTEIN-RELATED"/>
    <property type="match status" value="1"/>
</dbReference>
<dbReference type="InterPro" id="IPR036047">
    <property type="entry name" value="F-box-like_dom_sf"/>
</dbReference>
<feature type="domain" description="F-box" evidence="1">
    <location>
        <begin position="19"/>
        <end position="77"/>
    </location>
</feature>
<dbReference type="InterPro" id="IPR001810">
    <property type="entry name" value="F-box_dom"/>
</dbReference>
<evidence type="ECO:0000313" key="2">
    <source>
        <dbReference type="EMBL" id="PIC28890.1"/>
    </source>
</evidence>
<dbReference type="InterPro" id="IPR002900">
    <property type="entry name" value="DUF38/FTH_CAE_spp"/>
</dbReference>
<dbReference type="EMBL" id="PDUG01000005">
    <property type="protein sequence ID" value="PIC28890.1"/>
    <property type="molecule type" value="Genomic_DNA"/>
</dbReference>
<comment type="caution">
    <text evidence="2">The sequence shown here is derived from an EMBL/GenBank/DDBJ whole genome shotgun (WGS) entry which is preliminary data.</text>
</comment>
<name>A0A2G5TNK8_9PELO</name>
<dbReference type="SMART" id="SM00256">
    <property type="entry name" value="FBOX"/>
    <property type="match status" value="1"/>
</dbReference>
<keyword evidence="3" id="KW-1185">Reference proteome</keyword>
<evidence type="ECO:0000313" key="3">
    <source>
        <dbReference type="Proteomes" id="UP000230233"/>
    </source>
</evidence>
<dbReference type="AlphaFoldDB" id="A0A2G5TNK8"/>
<reference evidence="3" key="1">
    <citation type="submission" date="2017-10" db="EMBL/GenBank/DDBJ databases">
        <title>Rapid genome shrinkage in a self-fertile nematode reveals novel sperm competition proteins.</title>
        <authorList>
            <person name="Yin D."/>
            <person name="Schwarz E.M."/>
            <person name="Thomas C.G."/>
            <person name="Felde R.L."/>
            <person name="Korf I.F."/>
            <person name="Cutter A.D."/>
            <person name="Schartner C.M."/>
            <person name="Ralston E.J."/>
            <person name="Meyer B.J."/>
            <person name="Haag E.S."/>
        </authorList>
    </citation>
    <scope>NUCLEOTIDE SEQUENCE [LARGE SCALE GENOMIC DNA]</scope>
    <source>
        <strain evidence="3">JU1422</strain>
    </source>
</reference>
<dbReference type="OrthoDB" id="7600185at2759"/>
<dbReference type="Pfam" id="PF01827">
    <property type="entry name" value="FTH"/>
    <property type="match status" value="1"/>
</dbReference>
<gene>
    <name evidence="2" type="primary">Cnig_chr_V.g20668</name>
    <name evidence="2" type="ORF">B9Z55_020668</name>
</gene>
<dbReference type="PROSITE" id="PS50181">
    <property type="entry name" value="FBOX"/>
    <property type="match status" value="1"/>
</dbReference>
<dbReference type="Pfam" id="PF00646">
    <property type="entry name" value="F-box"/>
    <property type="match status" value="1"/>
</dbReference>